<evidence type="ECO:0000256" key="4">
    <source>
        <dbReference type="ARBA" id="ARBA00022729"/>
    </source>
</evidence>
<dbReference type="Gene3D" id="2.60.40.10">
    <property type="entry name" value="Immunoglobulins"/>
    <property type="match status" value="7"/>
</dbReference>
<evidence type="ECO:0000256" key="9">
    <source>
        <dbReference type="ARBA" id="ARBA00023180"/>
    </source>
</evidence>
<dbReference type="EMBL" id="MU550627">
    <property type="protein sequence ID" value="KAI5627480.1"/>
    <property type="molecule type" value="Genomic_DNA"/>
</dbReference>
<evidence type="ECO:0000259" key="12">
    <source>
        <dbReference type="PROSITE" id="PS50853"/>
    </source>
</evidence>
<protein>
    <submittedName>
        <fullName evidence="13">Leukemia inhibitory factor receptor alpha a</fullName>
    </submittedName>
</protein>
<keyword evidence="8 13" id="KW-0675">Receptor</keyword>
<evidence type="ECO:0000313" key="14">
    <source>
        <dbReference type="Proteomes" id="UP001205998"/>
    </source>
</evidence>
<dbReference type="InterPro" id="IPR040817">
    <property type="entry name" value="LIFR_D2"/>
</dbReference>
<dbReference type="InterPro" id="IPR052672">
    <property type="entry name" value="Type1_Cytokine_Rcpt_Type2"/>
</dbReference>
<dbReference type="SUPFAM" id="SSF49265">
    <property type="entry name" value="Fibronectin type III"/>
    <property type="match status" value="4"/>
</dbReference>
<feature type="domain" description="Fibronectin type-III" evidence="12">
    <location>
        <begin position="567"/>
        <end position="662"/>
    </location>
</feature>
<evidence type="ECO:0000256" key="7">
    <source>
        <dbReference type="ARBA" id="ARBA00023136"/>
    </source>
</evidence>
<evidence type="ECO:0000256" key="11">
    <source>
        <dbReference type="SAM" id="Phobius"/>
    </source>
</evidence>
<keyword evidence="5" id="KW-0677">Repeat</keyword>
<proteinExistence type="inferred from homology"/>
<evidence type="ECO:0000256" key="6">
    <source>
        <dbReference type="ARBA" id="ARBA00022989"/>
    </source>
</evidence>
<comment type="similarity">
    <text evidence="2">Belongs to the type I cytokine receptor family. Type 2 subfamily.</text>
</comment>
<sequence length="885" mass="97719">ELSVPQIVSVEKDLKSQTLMISWRSEASQFDVEIYHTELMELVLNESVWVEADPKTGRCDWSWRPALPLNCTSLSVHVRARHVDSVSQWSPLLTLPGMDVPDQPKAQLYPQDPVLEVGGNVTVCCITSEGETFSSLGYGRQNVAAVRLSRRSFSTTITNLQKSSYTGTNVVCRSDTNLLTGTVLFIGYPPGDEGLQCETRDLQSAECRWSKGRDTGFQKLCLLTTYTLNNRNCTVGRNERKQCRSERWEKSWTLVASNPLGMVQLSDSAPIDQRIRLLAPVNVMSDAEAWKAGVGWNWTVEAYKTLPLLCEVQLESGGHVHTRNYTGVGLSSVVLERLRPDTEYSFSIRCASLHYFWRWGDWSAPYSLHTHMDRPEAPDIWVWRTSENTAQVMWKSVSPWDSHGALTAYEVSKRDGEKDSWTTVSLSPSVSSTPISLSNSSDVTVTVAARNSVGLSQRSTLTVPQYTADSELAVSKLERNGGGLIVSWNSSHSFTQGYVVEWMPTCCSASSTCSIQWERVSSSNTSIVIKSGTLDPGVQYTVSIFSLLPEASVLLQRHYGYGHEEVPALSVGDFSALQSGSDVVLSWTPVSVCKQKGFILGYTVYLADASNLNLIANLSDPALSSYTVKNLPLGSYKFMVRSYTSAGEGMESTTAIKTESDTDMMMVEILVALALMTLCFIVIAVFCYKKREWVKKAFYPEIPGPKLTGDWSAPPGPLDLKPPPHSLVHIVESPDKEGLVVMPGGQDEGRHDDEDSNQNVDVDTDSDEPALLRYYNQLVSDTSDCSTSSTDSVQTQVTYTGIQSPAYRPQTQPECALEAEPQEQSPSVGYKPQCTWRPESSENENLCESLGSPTSVTSSQFLIPESSEEHPESSGSWFQNLLSGK</sequence>
<gene>
    <name evidence="13" type="ORF">C0J50_12923</name>
</gene>
<feature type="compositionally biased region" description="Low complexity" evidence="10">
    <location>
        <begin position="843"/>
        <end position="852"/>
    </location>
</feature>
<feature type="compositionally biased region" description="Polar residues" evidence="10">
    <location>
        <begin position="875"/>
        <end position="885"/>
    </location>
</feature>
<dbReference type="CDD" id="cd00063">
    <property type="entry name" value="FN3"/>
    <property type="match status" value="3"/>
</dbReference>
<dbReference type="InterPro" id="IPR036116">
    <property type="entry name" value="FN3_sf"/>
</dbReference>
<evidence type="ECO:0000256" key="8">
    <source>
        <dbReference type="ARBA" id="ARBA00023170"/>
    </source>
</evidence>
<dbReference type="Pfam" id="PF25552">
    <property type="entry name" value="LIFR_D4"/>
    <property type="match status" value="1"/>
</dbReference>
<dbReference type="InterPro" id="IPR013783">
    <property type="entry name" value="Ig-like_fold"/>
</dbReference>
<dbReference type="GO" id="GO:0005886">
    <property type="term" value="C:plasma membrane"/>
    <property type="evidence" value="ECO:0007669"/>
    <property type="project" value="UniProtKB-ARBA"/>
</dbReference>
<dbReference type="PROSITE" id="PS50853">
    <property type="entry name" value="FN3"/>
    <property type="match status" value="2"/>
</dbReference>
<dbReference type="InterPro" id="IPR048497">
    <property type="entry name" value="LIF-R-like_Ig-like"/>
</dbReference>
<feature type="non-terminal residue" evidence="13">
    <location>
        <position position="885"/>
    </location>
</feature>
<comment type="subcellular location">
    <subcellularLocation>
        <location evidence="1">Membrane</location>
        <topology evidence="1">Single-pass type I membrane protein</topology>
    </subcellularLocation>
</comment>
<evidence type="ECO:0000313" key="13">
    <source>
        <dbReference type="EMBL" id="KAI5627480.1"/>
    </source>
</evidence>
<dbReference type="Proteomes" id="UP001205998">
    <property type="component" value="Unassembled WGS sequence"/>
</dbReference>
<keyword evidence="9" id="KW-0325">Glycoprotein</keyword>
<dbReference type="InterPro" id="IPR003961">
    <property type="entry name" value="FN3_dom"/>
</dbReference>
<dbReference type="SMART" id="SM00060">
    <property type="entry name" value="FN3"/>
    <property type="match status" value="4"/>
</dbReference>
<reference evidence="13" key="1">
    <citation type="submission" date="2018-07" db="EMBL/GenBank/DDBJ databases">
        <title>Comparative genomics of catfishes provides insights into carnivory and benthic adaptation.</title>
        <authorList>
            <person name="Zhang Y."/>
            <person name="Wang D."/>
            <person name="Peng Z."/>
            <person name="Zheng S."/>
            <person name="Shao F."/>
            <person name="Tao W."/>
        </authorList>
    </citation>
    <scope>NUCLEOTIDE SEQUENCE</scope>
    <source>
        <strain evidence="13">Chongqing</strain>
    </source>
</reference>
<evidence type="ECO:0000256" key="1">
    <source>
        <dbReference type="ARBA" id="ARBA00004479"/>
    </source>
</evidence>
<dbReference type="PANTHER" id="PTHR48423:SF1">
    <property type="entry name" value="INTERLEUKIN-27 RECEPTOR SUBUNIT ALPHA"/>
    <property type="match status" value="1"/>
</dbReference>
<feature type="domain" description="Fibronectin type-III" evidence="12">
    <location>
        <begin position="374"/>
        <end position="470"/>
    </location>
</feature>
<evidence type="ECO:0000256" key="10">
    <source>
        <dbReference type="SAM" id="MobiDB-lite"/>
    </source>
</evidence>
<comment type="caution">
    <text evidence="13">The sequence shown here is derived from an EMBL/GenBank/DDBJ whole genome shotgun (WGS) entry which is preliminary data.</text>
</comment>
<evidence type="ECO:0000256" key="3">
    <source>
        <dbReference type="ARBA" id="ARBA00022692"/>
    </source>
</evidence>
<dbReference type="Pfam" id="PF21177">
    <property type="entry name" value="LIF-R_Ig-like"/>
    <property type="match status" value="1"/>
</dbReference>
<evidence type="ECO:0000256" key="2">
    <source>
        <dbReference type="ARBA" id="ARBA00008921"/>
    </source>
</evidence>
<keyword evidence="7 11" id="KW-0472">Membrane</keyword>
<feature type="non-terminal residue" evidence="13">
    <location>
        <position position="1"/>
    </location>
</feature>
<feature type="region of interest" description="Disordered" evidence="10">
    <location>
        <begin position="740"/>
        <end position="767"/>
    </location>
</feature>
<dbReference type="PANTHER" id="PTHR48423">
    <property type="entry name" value="INTERLEUKIN-27 RECEPTOR SUBUNIT ALPHA"/>
    <property type="match status" value="1"/>
</dbReference>
<evidence type="ECO:0000256" key="5">
    <source>
        <dbReference type="ARBA" id="ARBA00022737"/>
    </source>
</evidence>
<accession>A0AAD5B4B4</accession>
<keyword evidence="3 11" id="KW-0812">Transmembrane</keyword>
<name>A0AAD5B4B4_SILAS</name>
<feature type="region of interest" description="Disordered" evidence="10">
    <location>
        <begin position="818"/>
        <end position="885"/>
    </location>
</feature>
<keyword evidence="6 11" id="KW-1133">Transmembrane helix</keyword>
<organism evidence="13 14">
    <name type="scientific">Silurus asotus</name>
    <name type="common">Amur catfish</name>
    <name type="synonym">Parasilurus asotus</name>
    <dbReference type="NCBI Taxonomy" id="30991"/>
    <lineage>
        <taxon>Eukaryota</taxon>
        <taxon>Metazoa</taxon>
        <taxon>Chordata</taxon>
        <taxon>Craniata</taxon>
        <taxon>Vertebrata</taxon>
        <taxon>Euteleostomi</taxon>
        <taxon>Actinopterygii</taxon>
        <taxon>Neopterygii</taxon>
        <taxon>Teleostei</taxon>
        <taxon>Ostariophysi</taxon>
        <taxon>Siluriformes</taxon>
        <taxon>Siluridae</taxon>
        <taxon>Silurus</taxon>
    </lineage>
</organism>
<keyword evidence="4" id="KW-0732">Signal</keyword>
<keyword evidence="14" id="KW-1185">Reference proteome</keyword>
<dbReference type="Pfam" id="PF17971">
    <property type="entry name" value="LIFR_D2"/>
    <property type="match status" value="1"/>
</dbReference>
<dbReference type="Pfam" id="PF00041">
    <property type="entry name" value="fn3"/>
    <property type="match status" value="1"/>
</dbReference>
<dbReference type="AlphaFoldDB" id="A0AAD5B4B4"/>
<feature type="transmembrane region" description="Helical" evidence="11">
    <location>
        <begin position="664"/>
        <end position="688"/>
    </location>
</feature>